<protein>
    <recommendedName>
        <fullName evidence="5">DYW domain-containing protein</fullName>
    </recommendedName>
</protein>
<dbReference type="InterPro" id="IPR046960">
    <property type="entry name" value="PPR_At4g14850-like_plant"/>
</dbReference>
<sequence length="658" mass="74076">MNAATTYSPPYHRRHHQHHHFQLPPPQSQPSIVSIPTQKSILDLLNSKPATSSLQSLAQIHALALKTGHFHDHFVSGTLLKCYANPRFHNLDSAIQLFRNVPSPNVFVHNVLIKACLDNGEPLQAVWLYYELMMNDAKPNKFTYPTLLKACGDGGIVAEGKQVHCHVVKLGFAGDGHVKSAGIRMYGYFGMAADARKMLDDEDDDDAVCWNAMIDGNVGSWNAMVSGLARRGKIEDARNLFDEMPDRDEISWSVVIDGYIKSGFYKEALEVFNTMQSERIRPGKFVLTSVLAACAHLGALDHGRWVHAYVRRKKKSIVMDAVLGTALLDMYAKCGRLDMAWEVFESMKEKEVFSWNAMIKGLAMHGRADDAVELFFEMQRRKFRPNGITFIGVLNACAHSGAVEQALKLFDSMENVYNIEPEVEHYGCLVDCLGRSGRLEEAEELVNSMPIEPNPAVYGSLLGACRIHGNAELGERIGRLLLELEPNNSGRYALLSNIYAKAERWDDVAEVRKLMKERGVKTNPGSSMIELGGCVHEFKMGEGCHPKMKEIYSTLKVMIERLEMEGYVPNTSQVLFNIEEEEKETALQYHSEKLAIAFGFISTKPGETIRVVKNLRVCDDCHSAIKLISRVYGREIVLRDRVRYHHFRDGTCSCKDFW</sequence>
<dbReference type="PANTHER" id="PTHR47926:SF436">
    <property type="entry name" value="PENTATRICOPEPTIDE REPEAT-CONTAINING PROTEIN ELI1, CHLOROPLASTIC-LIKE ISOFORM X2"/>
    <property type="match status" value="1"/>
</dbReference>
<feature type="repeat" description="PPR" evidence="3">
    <location>
        <begin position="351"/>
        <end position="385"/>
    </location>
</feature>
<feature type="compositionally biased region" description="Basic residues" evidence="4">
    <location>
        <begin position="11"/>
        <end position="21"/>
    </location>
</feature>
<feature type="region of interest" description="Disordered" evidence="4">
    <location>
        <begin position="1"/>
        <end position="30"/>
    </location>
</feature>
<dbReference type="FunFam" id="1.25.40.10:FF:002148">
    <property type="entry name" value="Pentatricopeptide repeat-containing protein At2g29760, chloroplastic"/>
    <property type="match status" value="1"/>
</dbReference>
<feature type="domain" description="DYW" evidence="5">
    <location>
        <begin position="566"/>
        <end position="658"/>
    </location>
</feature>
<feature type="repeat" description="PPR" evidence="3">
    <location>
        <begin position="105"/>
        <end position="139"/>
    </location>
</feature>
<dbReference type="PANTHER" id="PTHR47926">
    <property type="entry name" value="PENTATRICOPEPTIDE REPEAT-CONTAINING PROTEIN"/>
    <property type="match status" value="1"/>
</dbReference>
<feature type="repeat" description="PPR" evidence="3">
    <location>
        <begin position="217"/>
        <end position="247"/>
    </location>
</feature>
<name>A0AAV0MJX8_9ROSI</name>
<evidence type="ECO:0000256" key="4">
    <source>
        <dbReference type="SAM" id="MobiDB-lite"/>
    </source>
</evidence>
<dbReference type="FunFam" id="1.25.40.10:FF:000333">
    <property type="entry name" value="Pentatricopeptide repeat-containing protein"/>
    <property type="match status" value="1"/>
</dbReference>
<dbReference type="Pfam" id="PF01535">
    <property type="entry name" value="PPR"/>
    <property type="match status" value="3"/>
</dbReference>
<keyword evidence="7" id="KW-1185">Reference proteome</keyword>
<dbReference type="Pfam" id="PF14432">
    <property type="entry name" value="DYW_deaminase"/>
    <property type="match status" value="1"/>
</dbReference>
<dbReference type="InterPro" id="IPR002885">
    <property type="entry name" value="PPR_rpt"/>
</dbReference>
<evidence type="ECO:0000259" key="5">
    <source>
        <dbReference type="Pfam" id="PF14432"/>
    </source>
</evidence>
<dbReference type="EMBL" id="CAMGYJ010000007">
    <property type="protein sequence ID" value="CAI0446557.1"/>
    <property type="molecule type" value="Genomic_DNA"/>
</dbReference>
<evidence type="ECO:0000313" key="6">
    <source>
        <dbReference type="EMBL" id="CAI0446557.1"/>
    </source>
</evidence>
<accession>A0AAV0MJX8</accession>
<reference evidence="6" key="1">
    <citation type="submission" date="2022-08" db="EMBL/GenBank/DDBJ databases">
        <authorList>
            <person name="Gutierrez-Valencia J."/>
        </authorList>
    </citation>
    <scope>NUCLEOTIDE SEQUENCE</scope>
</reference>
<organism evidence="6 7">
    <name type="scientific">Linum tenue</name>
    <dbReference type="NCBI Taxonomy" id="586396"/>
    <lineage>
        <taxon>Eukaryota</taxon>
        <taxon>Viridiplantae</taxon>
        <taxon>Streptophyta</taxon>
        <taxon>Embryophyta</taxon>
        <taxon>Tracheophyta</taxon>
        <taxon>Spermatophyta</taxon>
        <taxon>Magnoliopsida</taxon>
        <taxon>eudicotyledons</taxon>
        <taxon>Gunneridae</taxon>
        <taxon>Pentapetalae</taxon>
        <taxon>rosids</taxon>
        <taxon>fabids</taxon>
        <taxon>Malpighiales</taxon>
        <taxon>Linaceae</taxon>
        <taxon>Linum</taxon>
    </lineage>
</organism>
<dbReference type="NCBIfam" id="TIGR00756">
    <property type="entry name" value="PPR"/>
    <property type="match status" value="5"/>
</dbReference>
<dbReference type="Pfam" id="PF13041">
    <property type="entry name" value="PPR_2"/>
    <property type="match status" value="2"/>
</dbReference>
<dbReference type="Proteomes" id="UP001154282">
    <property type="component" value="Unassembled WGS sequence"/>
</dbReference>
<dbReference type="PROSITE" id="PS51375">
    <property type="entry name" value="PPR"/>
    <property type="match status" value="6"/>
</dbReference>
<dbReference type="GO" id="GO:0008270">
    <property type="term" value="F:zinc ion binding"/>
    <property type="evidence" value="ECO:0007669"/>
    <property type="project" value="InterPro"/>
</dbReference>
<evidence type="ECO:0000256" key="3">
    <source>
        <dbReference type="PROSITE-ProRule" id="PRU00708"/>
    </source>
</evidence>
<dbReference type="InterPro" id="IPR046848">
    <property type="entry name" value="E_motif"/>
</dbReference>
<comment type="similarity">
    <text evidence="1">Belongs to the PPR family. PCMP-H subfamily.</text>
</comment>
<comment type="caution">
    <text evidence="6">The sequence shown here is derived from an EMBL/GenBank/DDBJ whole genome shotgun (WGS) entry which is preliminary data.</text>
</comment>
<dbReference type="Pfam" id="PF20431">
    <property type="entry name" value="E_motif"/>
    <property type="match status" value="1"/>
</dbReference>
<keyword evidence="2" id="KW-0677">Repeat</keyword>
<dbReference type="SUPFAM" id="SSF48452">
    <property type="entry name" value="TPR-like"/>
    <property type="match status" value="1"/>
</dbReference>
<dbReference type="Pfam" id="PF12854">
    <property type="entry name" value="PPR_1"/>
    <property type="match status" value="1"/>
</dbReference>
<feature type="repeat" description="PPR" evidence="3">
    <location>
        <begin position="320"/>
        <end position="350"/>
    </location>
</feature>
<proteinExistence type="inferred from homology"/>
<feature type="repeat" description="PPR" evidence="3">
    <location>
        <begin position="488"/>
        <end position="522"/>
    </location>
</feature>
<dbReference type="InterPro" id="IPR011990">
    <property type="entry name" value="TPR-like_helical_dom_sf"/>
</dbReference>
<evidence type="ECO:0000256" key="2">
    <source>
        <dbReference type="ARBA" id="ARBA00022737"/>
    </source>
</evidence>
<feature type="repeat" description="PPR" evidence="3">
    <location>
        <begin position="248"/>
        <end position="282"/>
    </location>
</feature>
<dbReference type="Gene3D" id="1.25.40.10">
    <property type="entry name" value="Tetratricopeptide repeat domain"/>
    <property type="match status" value="3"/>
</dbReference>
<dbReference type="InterPro" id="IPR032867">
    <property type="entry name" value="DYW_dom"/>
</dbReference>
<dbReference type="GO" id="GO:0003723">
    <property type="term" value="F:RNA binding"/>
    <property type="evidence" value="ECO:0007669"/>
    <property type="project" value="InterPro"/>
</dbReference>
<dbReference type="AlphaFoldDB" id="A0AAV0MJX8"/>
<evidence type="ECO:0000313" key="7">
    <source>
        <dbReference type="Proteomes" id="UP001154282"/>
    </source>
</evidence>
<evidence type="ECO:0000256" key="1">
    <source>
        <dbReference type="ARBA" id="ARBA00006643"/>
    </source>
</evidence>
<gene>
    <name evidence="6" type="ORF">LITE_LOCUS29058</name>
</gene>
<dbReference type="GO" id="GO:0009451">
    <property type="term" value="P:RNA modification"/>
    <property type="evidence" value="ECO:0007669"/>
    <property type="project" value="InterPro"/>
</dbReference>